<keyword evidence="2" id="KW-1185">Reference proteome</keyword>
<sequence>MAVVVGVKPMQCTSGKGGARELKISEARVPGVVGGRVLSECRRPSENTPRAGGGKHQTITLAAAVLLLPSQISTPVGRRVPSRSTGPGSFLFFSPSSLLLPFGPAKFCFWCQFFLFSMFFLRGQIVTADEISFIKAGRVKLDWTQMMTTGISAARMPGGFRREG</sequence>
<evidence type="ECO:0000313" key="1">
    <source>
        <dbReference type="EMBL" id="KAK1722297.1"/>
    </source>
</evidence>
<organism evidence="1 2">
    <name type="scientific">Glomerella acutata</name>
    <name type="common">Colletotrichum acutatum</name>
    <dbReference type="NCBI Taxonomy" id="27357"/>
    <lineage>
        <taxon>Eukaryota</taxon>
        <taxon>Fungi</taxon>
        <taxon>Dikarya</taxon>
        <taxon>Ascomycota</taxon>
        <taxon>Pezizomycotina</taxon>
        <taxon>Sordariomycetes</taxon>
        <taxon>Hypocreomycetidae</taxon>
        <taxon>Glomerellales</taxon>
        <taxon>Glomerellaceae</taxon>
        <taxon>Colletotrichum</taxon>
        <taxon>Colletotrichum acutatum species complex</taxon>
    </lineage>
</organism>
<proteinExistence type="predicted"/>
<protein>
    <submittedName>
        <fullName evidence="1">Uncharacterized protein</fullName>
    </submittedName>
</protein>
<dbReference type="Proteomes" id="UP001244207">
    <property type="component" value="Unassembled WGS sequence"/>
</dbReference>
<comment type="caution">
    <text evidence="1">The sequence shown here is derived from an EMBL/GenBank/DDBJ whole genome shotgun (WGS) entry which is preliminary data.</text>
</comment>
<dbReference type="GeneID" id="85386934"/>
<dbReference type="EMBL" id="JAHMHS010000081">
    <property type="protein sequence ID" value="KAK1722297.1"/>
    <property type="molecule type" value="Genomic_DNA"/>
</dbReference>
<name>A0AAD8UDS2_GLOAC</name>
<evidence type="ECO:0000313" key="2">
    <source>
        <dbReference type="Proteomes" id="UP001244207"/>
    </source>
</evidence>
<dbReference type="RefSeq" id="XP_060362352.1">
    <property type="nucleotide sequence ID" value="XM_060503035.1"/>
</dbReference>
<accession>A0AAD8UDS2</accession>
<gene>
    <name evidence="1" type="ORF">BDZ83DRAFT_429117</name>
</gene>
<dbReference type="AlphaFoldDB" id="A0AAD8UDS2"/>
<reference evidence="1" key="1">
    <citation type="submission" date="2021-12" db="EMBL/GenBank/DDBJ databases">
        <title>Comparative genomics, transcriptomics and evolutionary studies reveal genomic signatures of adaptation to plant cell wall in hemibiotrophic fungi.</title>
        <authorList>
            <consortium name="DOE Joint Genome Institute"/>
            <person name="Baroncelli R."/>
            <person name="Diaz J.F."/>
            <person name="Benocci T."/>
            <person name="Peng M."/>
            <person name="Battaglia E."/>
            <person name="Haridas S."/>
            <person name="Andreopoulos W."/>
            <person name="Labutti K."/>
            <person name="Pangilinan J."/>
            <person name="Floch G.L."/>
            <person name="Makela M.R."/>
            <person name="Henrissat B."/>
            <person name="Grigoriev I.V."/>
            <person name="Crouch J.A."/>
            <person name="De Vries R.P."/>
            <person name="Sukno S.A."/>
            <person name="Thon M.R."/>
        </authorList>
    </citation>
    <scope>NUCLEOTIDE SEQUENCE</scope>
    <source>
        <strain evidence="1">CBS 112980</strain>
    </source>
</reference>